<name>A0ABP3EB88_9ACTN</name>
<evidence type="ECO:0000313" key="2">
    <source>
        <dbReference type="Proteomes" id="UP001500967"/>
    </source>
</evidence>
<keyword evidence="2" id="KW-1185">Reference proteome</keyword>
<protein>
    <recommendedName>
        <fullName evidence="3">Transposase</fullName>
    </recommendedName>
</protein>
<dbReference type="EMBL" id="BAAAGX010000018">
    <property type="protein sequence ID" value="GAA0257862.1"/>
    <property type="molecule type" value="Genomic_DNA"/>
</dbReference>
<dbReference type="Proteomes" id="UP001500967">
    <property type="component" value="Unassembled WGS sequence"/>
</dbReference>
<accession>A0ABP3EB88</accession>
<proteinExistence type="predicted"/>
<sequence length="73" mass="8127">MWAALATRRLQGGILTVERSGTKTKSGVEDKKTKTERTRRLAIDAETVQLLTERRNRRRADCGALGVVLSSSR</sequence>
<reference evidence="2" key="1">
    <citation type="journal article" date="2019" name="Int. J. Syst. Evol. Microbiol.">
        <title>The Global Catalogue of Microorganisms (GCM) 10K type strain sequencing project: providing services to taxonomists for standard genome sequencing and annotation.</title>
        <authorList>
            <consortium name="The Broad Institute Genomics Platform"/>
            <consortium name="The Broad Institute Genome Sequencing Center for Infectious Disease"/>
            <person name="Wu L."/>
            <person name="Ma J."/>
        </authorList>
    </citation>
    <scope>NUCLEOTIDE SEQUENCE [LARGE SCALE GENOMIC DNA]</scope>
    <source>
        <strain evidence="2">JCM 10425</strain>
    </source>
</reference>
<evidence type="ECO:0000313" key="1">
    <source>
        <dbReference type="EMBL" id="GAA0257862.1"/>
    </source>
</evidence>
<organism evidence="1 2">
    <name type="scientific">Cryptosporangium japonicum</name>
    <dbReference type="NCBI Taxonomy" id="80872"/>
    <lineage>
        <taxon>Bacteria</taxon>
        <taxon>Bacillati</taxon>
        <taxon>Actinomycetota</taxon>
        <taxon>Actinomycetes</taxon>
        <taxon>Cryptosporangiales</taxon>
        <taxon>Cryptosporangiaceae</taxon>
        <taxon>Cryptosporangium</taxon>
    </lineage>
</organism>
<gene>
    <name evidence="1" type="ORF">GCM10009539_49040</name>
</gene>
<evidence type="ECO:0008006" key="3">
    <source>
        <dbReference type="Google" id="ProtNLM"/>
    </source>
</evidence>
<comment type="caution">
    <text evidence="1">The sequence shown here is derived from an EMBL/GenBank/DDBJ whole genome shotgun (WGS) entry which is preliminary data.</text>
</comment>